<dbReference type="Proteomes" id="UP000266861">
    <property type="component" value="Unassembled WGS sequence"/>
</dbReference>
<name>A0A397H8R6_9GLOM</name>
<comment type="caution">
    <text evidence="2">The sequence shown here is derived from an EMBL/GenBank/DDBJ whole genome shotgun (WGS) entry which is preliminary data.</text>
</comment>
<evidence type="ECO:0000313" key="2">
    <source>
        <dbReference type="EMBL" id="RHZ59079.1"/>
    </source>
</evidence>
<sequence>MREQQKFEHERQIIQVNRGRSKGGDIGDGGGRSEGGGRGRDECRGRSEGGSEGGN</sequence>
<feature type="compositionally biased region" description="Gly residues" evidence="1">
    <location>
        <begin position="24"/>
        <end position="34"/>
    </location>
</feature>
<feature type="compositionally biased region" description="Basic and acidic residues" evidence="1">
    <location>
        <begin position="1"/>
        <end position="12"/>
    </location>
</feature>
<evidence type="ECO:0000256" key="1">
    <source>
        <dbReference type="SAM" id="MobiDB-lite"/>
    </source>
</evidence>
<feature type="region of interest" description="Disordered" evidence="1">
    <location>
        <begin position="1"/>
        <end position="55"/>
    </location>
</feature>
<dbReference type="EMBL" id="PQFF01000331">
    <property type="protein sequence ID" value="RHZ59079.1"/>
    <property type="molecule type" value="Genomic_DNA"/>
</dbReference>
<protein>
    <submittedName>
        <fullName evidence="2">Uncharacterized protein</fullName>
    </submittedName>
</protein>
<reference evidence="2 3" key="1">
    <citation type="submission" date="2018-08" db="EMBL/GenBank/DDBJ databases">
        <title>Genome and evolution of the arbuscular mycorrhizal fungus Diversispora epigaea (formerly Glomus versiforme) and its bacterial endosymbionts.</title>
        <authorList>
            <person name="Sun X."/>
            <person name="Fei Z."/>
            <person name="Harrison M."/>
        </authorList>
    </citation>
    <scope>NUCLEOTIDE SEQUENCE [LARGE SCALE GENOMIC DNA]</scope>
    <source>
        <strain evidence="2 3">IT104</strain>
    </source>
</reference>
<dbReference type="AlphaFoldDB" id="A0A397H8R6"/>
<gene>
    <name evidence="2" type="ORF">Glove_365g152</name>
</gene>
<proteinExistence type="predicted"/>
<accession>A0A397H8R6</accession>
<feature type="compositionally biased region" description="Basic and acidic residues" evidence="1">
    <location>
        <begin position="35"/>
        <end position="49"/>
    </location>
</feature>
<keyword evidence="3" id="KW-1185">Reference proteome</keyword>
<evidence type="ECO:0000313" key="3">
    <source>
        <dbReference type="Proteomes" id="UP000266861"/>
    </source>
</evidence>
<organism evidence="2 3">
    <name type="scientific">Diversispora epigaea</name>
    <dbReference type="NCBI Taxonomy" id="1348612"/>
    <lineage>
        <taxon>Eukaryota</taxon>
        <taxon>Fungi</taxon>
        <taxon>Fungi incertae sedis</taxon>
        <taxon>Mucoromycota</taxon>
        <taxon>Glomeromycotina</taxon>
        <taxon>Glomeromycetes</taxon>
        <taxon>Diversisporales</taxon>
        <taxon>Diversisporaceae</taxon>
        <taxon>Diversispora</taxon>
    </lineage>
</organism>